<dbReference type="PANTHER" id="PTHR43133">
    <property type="entry name" value="RNA POLYMERASE ECF-TYPE SIGMA FACTO"/>
    <property type="match status" value="1"/>
</dbReference>
<dbReference type="InterPro" id="IPR014284">
    <property type="entry name" value="RNA_pol_sigma-70_dom"/>
</dbReference>
<dbReference type="STRING" id="390241.SAMN04488023_102273"/>
<dbReference type="InterPro" id="IPR013324">
    <property type="entry name" value="RNA_pol_sigma_r3/r4-like"/>
</dbReference>
<dbReference type="Pfam" id="PF08281">
    <property type="entry name" value="Sigma70_r4_2"/>
    <property type="match status" value="1"/>
</dbReference>
<dbReference type="SUPFAM" id="SSF88659">
    <property type="entry name" value="Sigma3 and sigma4 domains of RNA polymerase sigma factors"/>
    <property type="match status" value="1"/>
</dbReference>
<reference evidence="6 7" key="1">
    <citation type="submission" date="2016-10" db="EMBL/GenBank/DDBJ databases">
        <authorList>
            <person name="de Groot N.N."/>
        </authorList>
    </citation>
    <scope>NUCLEOTIDE SEQUENCE [LARGE SCALE GENOMIC DNA]</scope>
    <source>
        <strain evidence="6 7">DSM 18610</strain>
    </source>
</reference>
<dbReference type="OrthoDB" id="665981at2"/>
<name>A0A1H9K9B5_9SPHI</name>
<dbReference type="Gene3D" id="1.10.1740.10">
    <property type="match status" value="1"/>
</dbReference>
<keyword evidence="4" id="KW-0804">Transcription</keyword>
<gene>
    <name evidence="6" type="ORF">SAMN04488023_102273</name>
</gene>
<dbReference type="InterPro" id="IPR013325">
    <property type="entry name" value="RNA_pol_sigma_r2"/>
</dbReference>
<dbReference type="Proteomes" id="UP000199572">
    <property type="component" value="Unassembled WGS sequence"/>
</dbReference>
<dbReference type="InterPro" id="IPR036388">
    <property type="entry name" value="WH-like_DNA-bd_sf"/>
</dbReference>
<dbReference type="GO" id="GO:0006352">
    <property type="term" value="P:DNA-templated transcription initiation"/>
    <property type="evidence" value="ECO:0007669"/>
    <property type="project" value="InterPro"/>
</dbReference>
<dbReference type="CDD" id="cd06171">
    <property type="entry name" value="Sigma70_r4"/>
    <property type="match status" value="1"/>
</dbReference>
<proteinExistence type="inferred from homology"/>
<sequence>MTKTKLTDLQLFEEMASDNMHAFNELFERHWSKVYAVAFRYVKDESFALEIAHDIFVNIWNKRKTLQIDYFGGYVATAASYHGIRKSRQMKTQALVYLDDYQTNEIILPAGSEPSISNLGEQRINEADLSSEINNLLEQLPKRCREVYLLSRQEQLNITEIAERLGISKRTVENQLTTALKHIRNALTYSALWAILFQNQ</sequence>
<feature type="domain" description="RNA polymerase sigma factor 70 region 4 type 2" evidence="5">
    <location>
        <begin position="132"/>
        <end position="183"/>
    </location>
</feature>
<evidence type="ECO:0000256" key="3">
    <source>
        <dbReference type="ARBA" id="ARBA00023082"/>
    </source>
</evidence>
<keyword evidence="7" id="KW-1185">Reference proteome</keyword>
<dbReference type="SUPFAM" id="SSF88946">
    <property type="entry name" value="Sigma2 domain of RNA polymerase sigma factors"/>
    <property type="match status" value="1"/>
</dbReference>
<protein>
    <submittedName>
        <fullName evidence="6">RNA polymerase sigma-70 factor, ECF subfamily</fullName>
    </submittedName>
</protein>
<dbReference type="AlphaFoldDB" id="A0A1H9K9B5"/>
<evidence type="ECO:0000256" key="4">
    <source>
        <dbReference type="ARBA" id="ARBA00023163"/>
    </source>
</evidence>
<dbReference type="InterPro" id="IPR039425">
    <property type="entry name" value="RNA_pol_sigma-70-like"/>
</dbReference>
<organism evidence="6 7">
    <name type="scientific">Pedobacter rhizosphaerae</name>
    <dbReference type="NCBI Taxonomy" id="390241"/>
    <lineage>
        <taxon>Bacteria</taxon>
        <taxon>Pseudomonadati</taxon>
        <taxon>Bacteroidota</taxon>
        <taxon>Sphingobacteriia</taxon>
        <taxon>Sphingobacteriales</taxon>
        <taxon>Sphingobacteriaceae</taxon>
        <taxon>Pedobacter</taxon>
    </lineage>
</organism>
<evidence type="ECO:0000313" key="6">
    <source>
        <dbReference type="EMBL" id="SEQ95658.1"/>
    </source>
</evidence>
<evidence type="ECO:0000259" key="5">
    <source>
        <dbReference type="Pfam" id="PF08281"/>
    </source>
</evidence>
<dbReference type="RefSeq" id="WP_090881146.1">
    <property type="nucleotide sequence ID" value="NZ_FOGG01000002.1"/>
</dbReference>
<dbReference type="Gene3D" id="1.10.10.10">
    <property type="entry name" value="Winged helix-like DNA-binding domain superfamily/Winged helix DNA-binding domain"/>
    <property type="match status" value="1"/>
</dbReference>
<dbReference type="EMBL" id="FOGG01000002">
    <property type="protein sequence ID" value="SEQ95658.1"/>
    <property type="molecule type" value="Genomic_DNA"/>
</dbReference>
<dbReference type="PANTHER" id="PTHR43133:SF46">
    <property type="entry name" value="RNA POLYMERASE SIGMA-70 FACTOR ECF SUBFAMILY"/>
    <property type="match status" value="1"/>
</dbReference>
<dbReference type="InterPro" id="IPR013249">
    <property type="entry name" value="RNA_pol_sigma70_r4_t2"/>
</dbReference>
<evidence type="ECO:0000313" key="7">
    <source>
        <dbReference type="Proteomes" id="UP000199572"/>
    </source>
</evidence>
<dbReference type="GO" id="GO:0003677">
    <property type="term" value="F:DNA binding"/>
    <property type="evidence" value="ECO:0007669"/>
    <property type="project" value="InterPro"/>
</dbReference>
<comment type="similarity">
    <text evidence="1">Belongs to the sigma-70 factor family. ECF subfamily.</text>
</comment>
<keyword evidence="2" id="KW-0805">Transcription regulation</keyword>
<evidence type="ECO:0000256" key="1">
    <source>
        <dbReference type="ARBA" id="ARBA00010641"/>
    </source>
</evidence>
<dbReference type="GO" id="GO:0016987">
    <property type="term" value="F:sigma factor activity"/>
    <property type="evidence" value="ECO:0007669"/>
    <property type="project" value="UniProtKB-KW"/>
</dbReference>
<accession>A0A1H9K9B5</accession>
<dbReference type="NCBIfam" id="TIGR02937">
    <property type="entry name" value="sigma70-ECF"/>
    <property type="match status" value="1"/>
</dbReference>
<keyword evidence="3" id="KW-0731">Sigma factor</keyword>
<evidence type="ECO:0000256" key="2">
    <source>
        <dbReference type="ARBA" id="ARBA00023015"/>
    </source>
</evidence>